<keyword evidence="3" id="KW-1185">Reference proteome</keyword>
<gene>
    <name evidence="2" type="ORF">KB874_21880</name>
</gene>
<protein>
    <submittedName>
        <fullName evidence="2">Uncharacterized protein</fullName>
    </submittedName>
</protein>
<feature type="transmembrane region" description="Helical" evidence="1">
    <location>
        <begin position="6"/>
        <end position="27"/>
    </location>
</feature>
<sequence length="72" mass="7801">MDWLITLGTIVSLGGLAGLVWCILRVWKARRAGLDDESLRAEVRKVVPINMAALFCSVIGLMMVILGIFLGG</sequence>
<dbReference type="RefSeq" id="WP_212538687.1">
    <property type="nucleotide sequence ID" value="NZ_JAGTUU010000011.1"/>
</dbReference>
<feature type="transmembrane region" description="Helical" evidence="1">
    <location>
        <begin position="47"/>
        <end position="70"/>
    </location>
</feature>
<reference evidence="2" key="1">
    <citation type="submission" date="2021-04" db="EMBL/GenBank/DDBJ databases">
        <authorList>
            <person name="Yoon J."/>
        </authorList>
    </citation>
    <scope>NUCLEOTIDE SEQUENCE</scope>
    <source>
        <strain evidence="2">KMU-90</strain>
    </source>
</reference>
<evidence type="ECO:0000313" key="2">
    <source>
        <dbReference type="EMBL" id="MBS0126732.1"/>
    </source>
</evidence>
<dbReference type="EMBL" id="JAGTUU010000011">
    <property type="protein sequence ID" value="MBS0126732.1"/>
    <property type="molecule type" value="Genomic_DNA"/>
</dbReference>
<comment type="caution">
    <text evidence="2">The sequence shown here is derived from an EMBL/GenBank/DDBJ whole genome shotgun (WGS) entry which is preliminary data.</text>
</comment>
<proteinExistence type="predicted"/>
<name>A0A8J7WH49_9RHOB</name>
<dbReference type="AlphaFoldDB" id="A0A8J7WH49"/>
<evidence type="ECO:0000313" key="3">
    <source>
        <dbReference type="Proteomes" id="UP000681356"/>
    </source>
</evidence>
<keyword evidence="1" id="KW-1133">Transmembrane helix</keyword>
<dbReference type="Proteomes" id="UP000681356">
    <property type="component" value="Unassembled WGS sequence"/>
</dbReference>
<organism evidence="2 3">
    <name type="scientific">Thetidibacter halocola</name>
    <dbReference type="NCBI Taxonomy" id="2827239"/>
    <lineage>
        <taxon>Bacteria</taxon>
        <taxon>Pseudomonadati</taxon>
        <taxon>Pseudomonadota</taxon>
        <taxon>Alphaproteobacteria</taxon>
        <taxon>Rhodobacterales</taxon>
        <taxon>Roseobacteraceae</taxon>
        <taxon>Thetidibacter</taxon>
    </lineage>
</organism>
<evidence type="ECO:0000256" key="1">
    <source>
        <dbReference type="SAM" id="Phobius"/>
    </source>
</evidence>
<keyword evidence="1" id="KW-0812">Transmembrane</keyword>
<accession>A0A8J7WH49</accession>
<keyword evidence="1" id="KW-0472">Membrane</keyword>